<dbReference type="AlphaFoldDB" id="A0A9W8ITD6"/>
<feature type="compositionally biased region" description="Low complexity" evidence="1">
    <location>
        <begin position="286"/>
        <end position="309"/>
    </location>
</feature>
<feature type="region of interest" description="Disordered" evidence="1">
    <location>
        <begin position="257"/>
        <end position="333"/>
    </location>
</feature>
<feature type="non-terminal residue" evidence="3">
    <location>
        <position position="401"/>
    </location>
</feature>
<organism evidence="3 4">
    <name type="scientific">Candolleomyces eurysporus</name>
    <dbReference type="NCBI Taxonomy" id="2828524"/>
    <lineage>
        <taxon>Eukaryota</taxon>
        <taxon>Fungi</taxon>
        <taxon>Dikarya</taxon>
        <taxon>Basidiomycota</taxon>
        <taxon>Agaricomycotina</taxon>
        <taxon>Agaricomycetes</taxon>
        <taxon>Agaricomycetidae</taxon>
        <taxon>Agaricales</taxon>
        <taxon>Agaricineae</taxon>
        <taxon>Psathyrellaceae</taxon>
        <taxon>Candolleomyces</taxon>
    </lineage>
</organism>
<proteinExistence type="predicted"/>
<sequence>MNDTLQAGQDYIARWSSPAAPTSPSFQLCADAAGATSANSTGAANCGSSVGVPLQQAQGMFFVSLAIPNITSSNPFFLRMHDETGPDFDSPPFFIQVPPANETSDSNTGTSTNTTDLQSNSTSPGLVFQLHNATQGQVLSRLDTPSLAKRGDSFDFPFSVNTPMVTTLAIIPLLMVTAGLAIAVFFWFRQRRTAQMKRLYLTEGRMIYPRRPSPKTLNSAEDIESAVQSLSNARLTGKMPHEAKGYPGFQEGLDVVSTKQKSTIRHKKAAPKRRQLGDIDDGWKNPSSIPLPSSSDSGSSGSSNASRTSYAPEPRSLTDSYFPSVPSLQGPIGQPFMQGNAMVEPPIVMRGSGQVPSPISAAITTASPPPPSVTKLSERLHLRMRSNSSSSRGFGQPAVAG</sequence>
<keyword evidence="2" id="KW-1133">Transmembrane helix</keyword>
<feature type="transmembrane region" description="Helical" evidence="2">
    <location>
        <begin position="164"/>
        <end position="188"/>
    </location>
</feature>
<evidence type="ECO:0000313" key="4">
    <source>
        <dbReference type="Proteomes" id="UP001140091"/>
    </source>
</evidence>
<evidence type="ECO:0000256" key="1">
    <source>
        <dbReference type="SAM" id="MobiDB-lite"/>
    </source>
</evidence>
<dbReference type="OrthoDB" id="3245083at2759"/>
<keyword evidence="2" id="KW-0472">Membrane</keyword>
<feature type="compositionally biased region" description="Low complexity" evidence="1">
    <location>
        <begin position="103"/>
        <end position="116"/>
    </location>
</feature>
<evidence type="ECO:0000256" key="2">
    <source>
        <dbReference type="SAM" id="Phobius"/>
    </source>
</evidence>
<name>A0A9W8ITD6_9AGAR</name>
<accession>A0A9W8ITD6</accession>
<feature type="compositionally biased region" description="Basic residues" evidence="1">
    <location>
        <begin position="262"/>
        <end position="274"/>
    </location>
</feature>
<feature type="region of interest" description="Disordered" evidence="1">
    <location>
        <begin position="98"/>
        <end position="121"/>
    </location>
</feature>
<gene>
    <name evidence="3" type="ORF">H1R20_g14717</name>
</gene>
<dbReference type="Proteomes" id="UP001140091">
    <property type="component" value="Unassembled WGS sequence"/>
</dbReference>
<dbReference type="EMBL" id="JANBPK010001494">
    <property type="protein sequence ID" value="KAJ2922380.1"/>
    <property type="molecule type" value="Genomic_DNA"/>
</dbReference>
<keyword evidence="4" id="KW-1185">Reference proteome</keyword>
<reference evidence="3" key="1">
    <citation type="submission" date="2022-06" db="EMBL/GenBank/DDBJ databases">
        <title>Genome Sequence of Candolleomyces eurysporus.</title>
        <authorList>
            <person name="Buettner E."/>
        </authorList>
    </citation>
    <scope>NUCLEOTIDE SEQUENCE</scope>
    <source>
        <strain evidence="3">VTCC 930004</strain>
    </source>
</reference>
<keyword evidence="2" id="KW-0812">Transmembrane</keyword>
<protein>
    <submittedName>
        <fullName evidence="3">Uncharacterized protein</fullName>
    </submittedName>
</protein>
<evidence type="ECO:0000313" key="3">
    <source>
        <dbReference type="EMBL" id="KAJ2922380.1"/>
    </source>
</evidence>
<comment type="caution">
    <text evidence="3">The sequence shown here is derived from an EMBL/GenBank/DDBJ whole genome shotgun (WGS) entry which is preliminary data.</text>
</comment>